<dbReference type="GO" id="GO:0030488">
    <property type="term" value="P:tRNA methylation"/>
    <property type="evidence" value="ECO:0007669"/>
    <property type="project" value="TreeGrafter"/>
</dbReference>
<evidence type="ECO:0008006" key="9">
    <source>
        <dbReference type="Google" id="ProtNLM"/>
    </source>
</evidence>
<dbReference type="PANTHER" id="PTHR14387">
    <property type="entry name" value="THADA/DEATH RECEPTOR INTERACTING PROTEIN"/>
    <property type="match status" value="1"/>
</dbReference>
<dbReference type="Pfam" id="PF10350">
    <property type="entry name" value="DUF2428"/>
    <property type="match status" value="1"/>
</dbReference>
<comment type="function">
    <text evidence="3">Together with methyltransferase FTSJ1, methylates the 2'-O-ribose of nucleotides at position 32 of the anticodon loop of substrate tRNAs.</text>
</comment>
<proteinExistence type="inferred from homology"/>
<evidence type="ECO:0000256" key="2">
    <source>
        <dbReference type="ARBA" id="ARBA00022694"/>
    </source>
</evidence>
<accession>A0A4W4HIH4</accession>
<feature type="domain" description="tRNA (32-2'-O)-methyltransferase regulator THADA-like C-terminal TPR repeats region" evidence="6">
    <location>
        <begin position="1181"/>
        <end position="1335"/>
    </location>
</feature>
<evidence type="ECO:0000256" key="3">
    <source>
        <dbReference type="ARBA" id="ARBA00035625"/>
    </source>
</evidence>
<dbReference type="Pfam" id="PF25150">
    <property type="entry name" value="TPR_Trm732"/>
    <property type="match status" value="1"/>
</dbReference>
<reference evidence="7" key="5">
    <citation type="submission" date="2025-09" db="UniProtKB">
        <authorList>
            <consortium name="Ensembl"/>
        </authorList>
    </citation>
    <scope>IDENTIFICATION</scope>
</reference>
<dbReference type="SUPFAM" id="SSF48371">
    <property type="entry name" value="ARM repeat"/>
    <property type="match status" value="2"/>
</dbReference>
<evidence type="ECO:0000259" key="4">
    <source>
        <dbReference type="Pfam" id="PF10350"/>
    </source>
</evidence>
<dbReference type="InterPro" id="IPR011989">
    <property type="entry name" value="ARM-like"/>
</dbReference>
<keyword evidence="8" id="KW-1185">Reference proteome</keyword>
<evidence type="ECO:0000256" key="1">
    <source>
        <dbReference type="ARBA" id="ARBA00010409"/>
    </source>
</evidence>
<evidence type="ECO:0000313" key="7">
    <source>
        <dbReference type="Ensembl" id="ENSEEEP00000048940.2"/>
    </source>
</evidence>
<name>A0A4W4HIH4_ELEEL</name>
<dbReference type="PANTHER" id="PTHR14387:SF0">
    <property type="entry name" value="DUF2428 DOMAIN-CONTAINING PROTEIN"/>
    <property type="match status" value="1"/>
</dbReference>
<dbReference type="Gene3D" id="1.25.10.10">
    <property type="entry name" value="Leucine-rich Repeat Variant"/>
    <property type="match status" value="1"/>
</dbReference>
<dbReference type="Pfam" id="PF25151">
    <property type="entry name" value="TPR_Trm732_C"/>
    <property type="match status" value="1"/>
</dbReference>
<dbReference type="InterPro" id="IPR056843">
    <property type="entry name" value="THADA-like_TPR"/>
</dbReference>
<dbReference type="GO" id="GO:0005829">
    <property type="term" value="C:cytosol"/>
    <property type="evidence" value="ECO:0007669"/>
    <property type="project" value="TreeGrafter"/>
</dbReference>
<feature type="domain" description="tRNA (32-2'-O)-methyltransferase regulator THADA-like TPR repeats region" evidence="5">
    <location>
        <begin position="517"/>
        <end position="738"/>
    </location>
</feature>
<feature type="domain" description="DUF2428" evidence="4">
    <location>
        <begin position="915"/>
        <end position="1179"/>
    </location>
</feature>
<dbReference type="InterPro" id="IPR051954">
    <property type="entry name" value="tRNA_methyltransferase_THADA"/>
</dbReference>
<reference evidence="7" key="3">
    <citation type="submission" date="2020-05" db="EMBL/GenBank/DDBJ databases">
        <title>Electrophorus electricus (electric eel) genome, fEleEle1, primary haplotype.</title>
        <authorList>
            <person name="Myers G."/>
            <person name="Meyer A."/>
            <person name="Fedrigo O."/>
            <person name="Formenti G."/>
            <person name="Rhie A."/>
            <person name="Tracey A."/>
            <person name="Sims Y."/>
            <person name="Jarvis E.D."/>
        </authorList>
    </citation>
    <scope>NUCLEOTIDE SEQUENCE [LARGE SCALE GENOMIC DNA]</scope>
</reference>
<dbReference type="InterPro" id="IPR019442">
    <property type="entry name" value="THADA/TRM732_DUF2428"/>
</dbReference>
<sequence length="1811" mass="199515">MISTSSDGCQSEALLRSFILDDSMSPHVKDTLALFLKMLTESVRTTVKRTKERTLEEASHTLRKIPVPLLQSLEPKHHRRLVRLLLALQTEEGNTSSACRKLDQHLGQVDQSLVFEAVQQRLHKILQQEQVLSIKDLQIVCMFLEDSEAGREVLRQTCTSLLHKLSGLLPVIMKEEASRNGALCYQTVKVCLQVFQLLPEQVSQLVFEGEGDVPMRRILGFLMNIILGEVSISSRDTRLLAGTAVAMLISTATDSESGSSSSWSLLQVTSRVQWSLTVGRLQVDCCPRSVDAVDRLAVVRGLLTCCRKDILVSRSNCNTCLLLDGLFPLIPPLCDENLDYHYYVFQVFTMWLKSMKECLPEIWEVTGTPVLGETSSLRHRLAQIIWTNAESPVEGVSELVRAAFCLFLEIYDLDCQHSGVTEKRLYVEFLHRMAELPWESKGKYPLLSALLPYTGTNTVLEQYPSLPSHILKCLSINHLAPCAAEIYKSLLQEQRRELTVGLLKEAPPTEHCLAGHWALRWQPTVLKALTSDVVLLQSNASSYLLPCTVRSFPGAPDTLLPVLDTTCPGHLCAWARIAGAQRAVTGRPPWASDGSFCPETLRRAMSSLDDTVRLAALNIVCCSPKTREAPSQVEYSAMRAFLPLNLNSESSTFRQHLQAGVRKFLVRIRDSCMASLKAQKGKRGPSEEEEHILDQGVEFVDWLARLALGSCAPGNNFQRKKTALLLLAAVLETCSDSWSPGRRKGQPPANMAVLINWAKERGKWELFSRSRQLVLIGCLEDTTNEIREQAAELLARFCPLPLEADVTAALLSRAEWLLHSPRVPEAQMGALMTKLLLLKCASLEGLVGGAPKQGHAQSAMLVRHLLEMLRQHYLAARQDMVLASRTAPLHGVVSALQRLLLEVPGALSEALDHSVVAEILTLLEKITQLLLGLLSGDQHTEEKDVPPSFCDMGNAISSLIGRALLDEEGVENVLLSEEHSLVLTCCWVSLKEIGIFLGSVVERILSVTCTNTLLTVEELQRASKVFKDIILKCRHWGAVEGCCIGFTKFCGALLASSDPELKVIPGHILQQGLAVLRSPCGTSVTRRGAGLPVLILSVLAAEGSSCRRPLLALSMNMLLETARSTLPQAWDQTLDLPQVCAVHTLQALVKGSSLGLSVLQYAPAVAMLSLTLLSSPCWAMRNAALQLYSSLCSKMLGQRPAGEDVSAQYGMGPPAFFHRYPDLQPFLQGALECAAAKLREARLSLQPSLYPILTLLAKLQPGHHDTLSGFLPPLLQLAASPIYGVRVMSSRALVAMIPPPEYLASVLRLVEELPESPGKPCCHNGVHGRLLQMEAILGRALRTGSLCRTSLHGVVQGLEARLWLVSPAQRCPLVKQSYVAMLDLLREGCSGPFLSRLGSLLMEEIRRASHPLEVGSASFHHTAVRFLCEDPETARQVWQNLSGGSMVTRLSLVKWVKEGRAWRGTGLQRVVERELQANLKEALLHRDVEFKEAYLTALTEVMTPDGLGRTQPRPPLSGLEEAALQGCLEVLLRGLGGHAVCGFPPPSTDMALVQRWCVLLETHRRAEAPEALRLACAQALCLTGAAMVTSGLRGTSTYKDLASVGFRLISTGVHRLQDESQHVRAKAAIFRTPRTAFSCRRNQSLHSLLDLLLGKLWGRLRALCRCSSLYEQDEANVFLEPSVISETVLPYLLCLAKRYPESTSLAECLDEWARQSATSIRENLSVCTGLQFGESLDADWLSVLMDPRFHGALCGLYARAAFFLQLLRVSDNLRPLIDPLTLAQDLLHSHKQLGFHGVFLPSTFISSVKTQ</sequence>
<protein>
    <recommendedName>
        <fullName evidence="9">DUF2428 domain-containing protein</fullName>
    </recommendedName>
</protein>
<keyword evidence="2" id="KW-0819">tRNA processing</keyword>
<dbReference type="GeneTree" id="ENSGT00940000165952"/>
<dbReference type="STRING" id="8005.ENSEEEP00000048940"/>
<comment type="similarity">
    <text evidence="1">Belongs to the THADA family.</text>
</comment>
<dbReference type="OMA" id="RSPCWAM"/>
<organism evidence="7 8">
    <name type="scientific">Electrophorus electricus</name>
    <name type="common">Electric eel</name>
    <name type="synonym">Gymnotus electricus</name>
    <dbReference type="NCBI Taxonomy" id="8005"/>
    <lineage>
        <taxon>Eukaryota</taxon>
        <taxon>Metazoa</taxon>
        <taxon>Chordata</taxon>
        <taxon>Craniata</taxon>
        <taxon>Vertebrata</taxon>
        <taxon>Euteleostomi</taxon>
        <taxon>Actinopterygii</taxon>
        <taxon>Neopterygii</taxon>
        <taxon>Teleostei</taxon>
        <taxon>Ostariophysi</taxon>
        <taxon>Gymnotiformes</taxon>
        <taxon>Gymnotoidei</taxon>
        <taxon>Gymnotidae</taxon>
        <taxon>Electrophorus</taxon>
    </lineage>
</organism>
<dbReference type="InterPro" id="IPR016024">
    <property type="entry name" value="ARM-type_fold"/>
</dbReference>
<dbReference type="Proteomes" id="UP000314983">
    <property type="component" value="Chromosome 9"/>
</dbReference>
<dbReference type="Ensembl" id="ENSEEET00000049473.2">
    <property type="protein sequence ID" value="ENSEEEP00000048940.2"/>
    <property type="gene ID" value="ENSEEEG00000023005.2"/>
</dbReference>
<evidence type="ECO:0000313" key="8">
    <source>
        <dbReference type="Proteomes" id="UP000314983"/>
    </source>
</evidence>
<reference evidence="7" key="4">
    <citation type="submission" date="2025-08" db="UniProtKB">
        <authorList>
            <consortium name="Ensembl"/>
        </authorList>
    </citation>
    <scope>IDENTIFICATION</scope>
</reference>
<reference evidence="8" key="2">
    <citation type="journal article" date="2017" name="Sci. Adv.">
        <title>A tail of two voltages: Proteomic comparison of the three electric organs of the electric eel.</title>
        <authorList>
            <person name="Traeger L.L."/>
            <person name="Sabat G."/>
            <person name="Barrett-Wilt G.A."/>
            <person name="Wells G.B."/>
            <person name="Sussman M.R."/>
        </authorList>
    </citation>
    <scope>NUCLEOTIDE SEQUENCE [LARGE SCALE GENOMIC DNA]</scope>
</reference>
<evidence type="ECO:0000259" key="5">
    <source>
        <dbReference type="Pfam" id="PF25150"/>
    </source>
</evidence>
<evidence type="ECO:0000259" key="6">
    <source>
        <dbReference type="Pfam" id="PF25151"/>
    </source>
</evidence>
<reference evidence="8" key="1">
    <citation type="journal article" date="2014" name="Science">
        <title>Nonhuman genetics. Genomic basis for the convergent evolution of electric organs.</title>
        <authorList>
            <person name="Gallant J.R."/>
            <person name="Traeger L.L."/>
            <person name="Volkening J.D."/>
            <person name="Moffett H."/>
            <person name="Chen P.H."/>
            <person name="Novina C.D."/>
            <person name="Phillips G.N.Jr."/>
            <person name="Anand R."/>
            <person name="Wells G.B."/>
            <person name="Pinch M."/>
            <person name="Guth R."/>
            <person name="Unguez G.A."/>
            <person name="Albert J.S."/>
            <person name="Zakon H.H."/>
            <person name="Samanta M.P."/>
            <person name="Sussman M.R."/>
        </authorList>
    </citation>
    <scope>NUCLEOTIDE SEQUENCE [LARGE SCALE GENOMIC DNA]</scope>
</reference>
<gene>
    <name evidence="7" type="primary">si:ch211-225b11.4</name>
</gene>
<dbReference type="InterPro" id="IPR056842">
    <property type="entry name" value="THADA-like_TPR_C"/>
</dbReference>